<evidence type="ECO:0000313" key="8">
    <source>
        <dbReference type="Proteomes" id="UP001374893"/>
    </source>
</evidence>
<dbReference type="InterPro" id="IPR006558">
    <property type="entry name" value="LamG-like"/>
</dbReference>
<evidence type="ECO:0000256" key="3">
    <source>
        <dbReference type="ARBA" id="ARBA00023157"/>
    </source>
</evidence>
<dbReference type="InterPro" id="IPR023296">
    <property type="entry name" value="Glyco_hydro_beta-prop_sf"/>
</dbReference>
<dbReference type="InterPro" id="IPR013320">
    <property type="entry name" value="ConA-like_dom_sf"/>
</dbReference>
<organism evidence="7 8">
    <name type="scientific">Haloferula helveola</name>
    <dbReference type="NCBI Taxonomy" id="490095"/>
    <lineage>
        <taxon>Bacteria</taxon>
        <taxon>Pseudomonadati</taxon>
        <taxon>Verrucomicrobiota</taxon>
        <taxon>Verrucomicrobiia</taxon>
        <taxon>Verrucomicrobiales</taxon>
        <taxon>Verrucomicrobiaceae</taxon>
        <taxon>Haloferula</taxon>
    </lineage>
</organism>
<accession>A0ABM7RP56</accession>
<feature type="signal peptide" evidence="5">
    <location>
        <begin position="1"/>
        <end position="27"/>
    </location>
</feature>
<evidence type="ECO:0000256" key="2">
    <source>
        <dbReference type="ARBA" id="ARBA00022801"/>
    </source>
</evidence>
<dbReference type="Gene3D" id="2.60.120.200">
    <property type="match status" value="1"/>
</dbReference>
<dbReference type="EMBL" id="AP024702">
    <property type="protein sequence ID" value="BCX49057.1"/>
    <property type="molecule type" value="Genomic_DNA"/>
</dbReference>
<evidence type="ECO:0000313" key="7">
    <source>
        <dbReference type="EMBL" id="BCX49057.1"/>
    </source>
</evidence>
<feature type="domain" description="LamG-like jellyroll fold" evidence="6">
    <location>
        <begin position="96"/>
        <end position="254"/>
    </location>
</feature>
<evidence type="ECO:0000256" key="1">
    <source>
        <dbReference type="ARBA" id="ARBA00022729"/>
    </source>
</evidence>
<dbReference type="Gene3D" id="2.115.10.20">
    <property type="entry name" value="Glycosyl hydrolase domain, family 43"/>
    <property type="match status" value="1"/>
</dbReference>
<keyword evidence="2" id="KW-0378">Hydrolase</keyword>
<sequence>MSVTMTMISLTRVSGLCFAVLASQSLAGLVAHYEFEETTGTVLADSSGNGHDGTVVGSGDLNVSGFVGSGYQPGVGASNFGSVAAGVSTFGIGGNSARTIAFWFNTPGFGGSTDQFRLIGTGSTGAGTAFNIVAESGTGANRVGIRYGNGNVYFDADNSGSAFATGTWYHVAVVYDGSALDLESIGTASDGTGLVVYVDGVEVDSAAGNLNNGTQALNTALTAFAFGANEDGSQGLYPGSLDEVRVYDEALDAAQVAVLAGQDPGSIPQIASFGADVTNVPAGSSVTLSWSASNYDSLTIDPGGIDAAALSTGGAGNTIVTVNETTTFVLTADKAGNLATSSVEISVQPPPDPFPTGAGSLWAEWYRPVDQPVFSTTHGNNHDAVIFFEPELEYPYHLIVSHETSGAYLWRATSFSWDSADWELVADPYVIAGHYEYDDAVKVDGTYYLYESGKVYTYSGDLAASSGNWTQSGTFPSGQCDDIGVFYEDGVFHIFGENGNYPDGFDGLRLSHYTSTTGLGGWTLVDTHAVDPNPDGGTTYGVGDATIVKVDGIYYLFCDRESVGVPYRVTAWTTTDINQPFEYLGVALAPRSGETDDWDNHRIQDADILYVPELKRFIMVCNMMDTDGIPGGSFPGVGGTRVVGTFYSKVTDGGFDSYMEGFAGLVGPDAAMDSDPDNDGATNEEEYCAGSLPDDPSSFPIRKLVTIEDGGLHYPGVIFDRITVDPMAVREGETSASGGLTAGSFVSGAGTESSTGPSTVGAFYEKVVYRSLTPMESSDRQFLRIRSTVTPAP</sequence>
<keyword evidence="4" id="KW-0326">Glycosidase</keyword>
<keyword evidence="1 5" id="KW-0732">Signal</keyword>
<dbReference type="Proteomes" id="UP001374893">
    <property type="component" value="Chromosome"/>
</dbReference>
<dbReference type="SUPFAM" id="SSF75005">
    <property type="entry name" value="Arabinanase/levansucrase/invertase"/>
    <property type="match status" value="1"/>
</dbReference>
<reference evidence="7 8" key="1">
    <citation type="submission" date="2021-06" db="EMBL/GenBank/DDBJ databases">
        <title>Complete genome of Haloferula helveola possessing various polysaccharide degrading enzymes.</title>
        <authorList>
            <person name="Takami H."/>
            <person name="Huang C."/>
            <person name="Hamasaki K."/>
        </authorList>
    </citation>
    <scope>NUCLEOTIDE SEQUENCE [LARGE SCALE GENOMIC DNA]</scope>
    <source>
        <strain evidence="7 8">CN-1</strain>
    </source>
</reference>
<evidence type="ECO:0000256" key="4">
    <source>
        <dbReference type="ARBA" id="ARBA00023295"/>
    </source>
</evidence>
<protein>
    <recommendedName>
        <fullName evidence="6">LamG-like jellyroll fold domain-containing protein</fullName>
    </recommendedName>
</protein>
<dbReference type="SMART" id="SM00560">
    <property type="entry name" value="LamGL"/>
    <property type="match status" value="1"/>
</dbReference>
<feature type="chain" id="PRO_5046611031" description="LamG-like jellyroll fold domain-containing protein" evidence="5">
    <location>
        <begin position="28"/>
        <end position="793"/>
    </location>
</feature>
<dbReference type="SUPFAM" id="SSF49899">
    <property type="entry name" value="Concanavalin A-like lectins/glucanases"/>
    <property type="match status" value="1"/>
</dbReference>
<proteinExistence type="predicted"/>
<dbReference type="Pfam" id="PF13385">
    <property type="entry name" value="Laminin_G_3"/>
    <property type="match status" value="1"/>
</dbReference>
<keyword evidence="8" id="KW-1185">Reference proteome</keyword>
<evidence type="ECO:0000259" key="6">
    <source>
        <dbReference type="SMART" id="SM00560"/>
    </source>
</evidence>
<keyword evidence="3" id="KW-1015">Disulfide bond</keyword>
<gene>
    <name evidence="7" type="ORF">HAHE_29650</name>
</gene>
<name>A0ABM7RP56_9BACT</name>
<evidence type="ECO:0000256" key="5">
    <source>
        <dbReference type="SAM" id="SignalP"/>
    </source>
</evidence>
<dbReference type="RefSeq" id="WP_338685502.1">
    <property type="nucleotide sequence ID" value="NZ_AP024702.1"/>
</dbReference>